<sequence>MLAMLHTSPVHVPVFEALRDEHAPGLELRHEVRADLLDAARAGVDGGVARAVRALGPAVLCTCSSIGPAAEAAGALRLDRAMMAAAVAHGGPITVLATVASTLAPSLALLAEEGGEAAATHVVEDAWARFEAGDRDGYLGLIAAAITAADGPGAIVLAQASMADAAGRAGVTEARVLSSPEPGFLAALARLDAAAPPRSTGR</sequence>
<reference evidence="1" key="1">
    <citation type="submission" date="2023-03" db="EMBL/GenBank/DDBJ databases">
        <title>Actinorhabdospora filicis NBRC 111898.</title>
        <authorList>
            <person name="Ichikawa N."/>
            <person name="Sato H."/>
            <person name="Tonouchi N."/>
        </authorList>
    </citation>
    <scope>NUCLEOTIDE SEQUENCE</scope>
    <source>
        <strain evidence="1">NBRC 111898</strain>
    </source>
</reference>
<dbReference type="Proteomes" id="UP001165079">
    <property type="component" value="Unassembled WGS sequence"/>
</dbReference>
<protein>
    <recommendedName>
        <fullName evidence="3">Arylsulfatase</fullName>
    </recommendedName>
</protein>
<organism evidence="1 2">
    <name type="scientific">Actinorhabdospora filicis</name>
    <dbReference type="NCBI Taxonomy" id="1785913"/>
    <lineage>
        <taxon>Bacteria</taxon>
        <taxon>Bacillati</taxon>
        <taxon>Actinomycetota</taxon>
        <taxon>Actinomycetes</taxon>
        <taxon>Micromonosporales</taxon>
        <taxon>Micromonosporaceae</taxon>
        <taxon>Actinorhabdospora</taxon>
    </lineage>
</organism>
<comment type="caution">
    <text evidence="1">The sequence shown here is derived from an EMBL/GenBank/DDBJ whole genome shotgun (WGS) entry which is preliminary data.</text>
</comment>
<dbReference type="AlphaFoldDB" id="A0A9W6SNV2"/>
<evidence type="ECO:0000313" key="1">
    <source>
        <dbReference type="EMBL" id="GLZ79408.1"/>
    </source>
</evidence>
<name>A0A9W6SNV2_9ACTN</name>
<dbReference type="RefSeq" id="WP_285664563.1">
    <property type="nucleotide sequence ID" value="NZ_BSTX01000003.1"/>
</dbReference>
<evidence type="ECO:0008006" key="3">
    <source>
        <dbReference type="Google" id="ProtNLM"/>
    </source>
</evidence>
<evidence type="ECO:0000313" key="2">
    <source>
        <dbReference type="Proteomes" id="UP001165079"/>
    </source>
</evidence>
<gene>
    <name evidence="1" type="ORF">Afil01_42150</name>
</gene>
<keyword evidence="2" id="KW-1185">Reference proteome</keyword>
<accession>A0A9W6SNV2</accession>
<dbReference type="EMBL" id="BSTX01000003">
    <property type="protein sequence ID" value="GLZ79408.1"/>
    <property type="molecule type" value="Genomic_DNA"/>
</dbReference>
<proteinExistence type="predicted"/>